<dbReference type="OrthoDB" id="7360669at2"/>
<reference evidence="2 4" key="3">
    <citation type="submission" date="2018-07" db="EMBL/GenBank/DDBJ databases">
        <title>Genomic and Epidemiologic Investigation of an Indolent Hospital Outbreak.</title>
        <authorList>
            <person name="Johnson R.C."/>
            <person name="Deming C."/>
            <person name="Conlan S."/>
            <person name="Zellmer C.J."/>
            <person name="Michelin A.V."/>
            <person name="Lee-Lin S."/>
            <person name="Thomas P.J."/>
            <person name="Park M."/>
            <person name="Weingarten R.A."/>
            <person name="Less J."/>
            <person name="Dekker J.P."/>
            <person name="Frank K.M."/>
            <person name="Musser K.A."/>
            <person name="Mcquiston J.R."/>
            <person name="Henderson D.K."/>
            <person name="Lau A.F."/>
            <person name="Palmore T.N."/>
            <person name="Segre J.A."/>
        </authorList>
    </citation>
    <scope>NUCLEOTIDE SEQUENCE [LARGE SCALE GENOMIC DNA]</scope>
    <source>
        <strain evidence="2 4">SK-NIH.Env10_0317</strain>
    </source>
</reference>
<name>A0A1L6JDQ0_9SPHN</name>
<organism evidence="1 3">
    <name type="scientific">Sphingomonas koreensis</name>
    <dbReference type="NCBI Taxonomy" id="93064"/>
    <lineage>
        <taxon>Bacteria</taxon>
        <taxon>Pseudomonadati</taxon>
        <taxon>Pseudomonadota</taxon>
        <taxon>Alphaproteobacteria</taxon>
        <taxon>Sphingomonadales</taxon>
        <taxon>Sphingomonadaceae</taxon>
        <taxon>Sphingomonas</taxon>
    </lineage>
</organism>
<evidence type="ECO:0000313" key="1">
    <source>
        <dbReference type="EMBL" id="APR54025.1"/>
    </source>
</evidence>
<gene>
    <name evidence="1" type="ORF">BRX40_17840</name>
    <name evidence="2" type="ORF">CA257_09845</name>
</gene>
<dbReference type="EMBL" id="CP018820">
    <property type="protein sequence ID" value="APR54025.1"/>
    <property type="molecule type" value="Genomic_DNA"/>
</dbReference>
<dbReference type="Proteomes" id="UP000185161">
    <property type="component" value="Chromosome"/>
</dbReference>
<protein>
    <submittedName>
        <fullName evidence="1">Uncharacterized protein</fullName>
    </submittedName>
</protein>
<accession>A0A1L6JDQ0</accession>
<dbReference type="EMBL" id="QQWO01000007">
    <property type="protein sequence ID" value="RSV03508.1"/>
    <property type="molecule type" value="Genomic_DNA"/>
</dbReference>
<evidence type="ECO:0000313" key="2">
    <source>
        <dbReference type="EMBL" id="RSV03508.1"/>
    </source>
</evidence>
<reference evidence="3" key="2">
    <citation type="submission" date="2016-12" db="EMBL/GenBank/DDBJ databases">
        <title>Whole genome sequencing of Sphingomonas sp. ABOJV.</title>
        <authorList>
            <person name="Conlan S."/>
            <person name="Thomas P.J."/>
            <person name="Mullikin J."/>
            <person name="Palmore T.N."/>
            <person name="Frank K.M."/>
            <person name="Segre J.A."/>
        </authorList>
    </citation>
    <scope>NUCLEOTIDE SEQUENCE [LARGE SCALE GENOMIC DNA]</scope>
    <source>
        <strain evidence="3">ABOJV</strain>
    </source>
</reference>
<dbReference type="KEGG" id="skr:BRX40_17840"/>
<dbReference type="AlphaFoldDB" id="A0A1L6JDQ0"/>
<evidence type="ECO:0000313" key="3">
    <source>
        <dbReference type="Proteomes" id="UP000185161"/>
    </source>
</evidence>
<evidence type="ECO:0000313" key="4">
    <source>
        <dbReference type="Proteomes" id="UP000286681"/>
    </source>
</evidence>
<sequence>MYHYLDRTTSSLDLGGRFIVWATRGWVQAVGRRHCPCNALIEGFTRWNAAEALQPFSMAMAILHCEAREPLYFRAPGHSRVSDDEALMLDLFEQAPRRPQAEMREMLGMIVPPESAPALQIAIETAAAAFEAIGLSPSAQQ</sequence>
<dbReference type="Proteomes" id="UP000286681">
    <property type="component" value="Unassembled WGS sequence"/>
</dbReference>
<reference evidence="1" key="1">
    <citation type="submission" date="2016-12" db="EMBL/GenBank/DDBJ databases">
        <title>Whole genome sequencing of Sphingomonas koreensis.</title>
        <authorList>
            <person name="Conlan S."/>
            <person name="Thomas P.J."/>
            <person name="Mullikin J."/>
            <person name="Palmore T.N."/>
            <person name="Frank K.M."/>
            <person name="Segre J.A."/>
        </authorList>
    </citation>
    <scope>NUCLEOTIDE SEQUENCE</scope>
    <source>
        <strain evidence="1">ABOJV</strain>
    </source>
</reference>
<dbReference type="RefSeq" id="WP_066574365.1">
    <property type="nucleotide sequence ID" value="NZ_CP018820.1"/>
</dbReference>
<keyword evidence="3" id="KW-1185">Reference proteome</keyword>
<dbReference type="STRING" id="93064.BRX40_17840"/>
<proteinExistence type="predicted"/>
<dbReference type="GeneID" id="44134422"/>